<dbReference type="PANTHER" id="PTHR37955">
    <property type="entry name" value="TELLURITE RESISTANCE PROTEIN TEHA"/>
    <property type="match status" value="1"/>
</dbReference>
<feature type="transmembrane region" description="Helical" evidence="5">
    <location>
        <begin position="203"/>
        <end position="222"/>
    </location>
</feature>
<name>A0A2S5JIE3_9RHOB</name>
<feature type="transmembrane region" description="Helical" evidence="5">
    <location>
        <begin position="21"/>
        <end position="39"/>
    </location>
</feature>
<keyword evidence="7" id="KW-1185">Reference proteome</keyword>
<dbReference type="OrthoDB" id="7835091at2"/>
<comment type="subcellular location">
    <subcellularLocation>
        <location evidence="1">Membrane</location>
        <topology evidence="1">Multi-pass membrane protein</topology>
    </subcellularLocation>
</comment>
<reference evidence="6 7" key="1">
    <citation type="submission" date="2018-01" db="EMBL/GenBank/DDBJ databases">
        <title>Genomic Encyclopedia of Archaeal and Bacterial Type Strains, Phase II (KMG-II): from individual species to whole genera.</title>
        <authorList>
            <person name="Goeker M."/>
        </authorList>
    </citation>
    <scope>NUCLEOTIDE SEQUENCE [LARGE SCALE GENOMIC DNA]</scope>
    <source>
        <strain evidence="6 7">DSM 12048</strain>
    </source>
</reference>
<dbReference type="PANTHER" id="PTHR37955:SF1">
    <property type="entry name" value="DEP DOMAIN-CONTAINING PROTEIN"/>
    <property type="match status" value="1"/>
</dbReference>
<dbReference type="InterPro" id="IPR052951">
    <property type="entry name" value="Tellurite_res_ion_channel"/>
</dbReference>
<feature type="transmembrane region" description="Helical" evidence="5">
    <location>
        <begin position="172"/>
        <end position="191"/>
    </location>
</feature>
<gene>
    <name evidence="6" type="ORF">LV82_01289</name>
</gene>
<dbReference type="Proteomes" id="UP000239736">
    <property type="component" value="Unassembled WGS sequence"/>
</dbReference>
<feature type="transmembrane region" description="Helical" evidence="5">
    <location>
        <begin position="115"/>
        <end position="136"/>
    </location>
</feature>
<dbReference type="Pfam" id="PF03595">
    <property type="entry name" value="SLAC1"/>
    <property type="match status" value="1"/>
</dbReference>
<dbReference type="Gene3D" id="1.50.10.150">
    <property type="entry name" value="Voltage-dependent anion channel"/>
    <property type="match status" value="1"/>
</dbReference>
<protein>
    <submittedName>
        <fullName evidence="6">Tellurite resistance protein</fullName>
    </submittedName>
</protein>
<dbReference type="EMBL" id="PRDS01000003">
    <property type="protein sequence ID" value="PPB81243.1"/>
    <property type="molecule type" value="Genomic_DNA"/>
</dbReference>
<comment type="caution">
    <text evidence="6">The sequence shown here is derived from an EMBL/GenBank/DDBJ whole genome shotgun (WGS) entry which is preliminary data.</text>
</comment>
<dbReference type="RefSeq" id="WP_104070084.1">
    <property type="nucleotide sequence ID" value="NZ_PRDS01000003.1"/>
</dbReference>
<organism evidence="6 7">
    <name type="scientific">Albidovulum inexpectatum</name>
    <dbReference type="NCBI Taxonomy" id="196587"/>
    <lineage>
        <taxon>Bacteria</taxon>
        <taxon>Pseudomonadati</taxon>
        <taxon>Pseudomonadota</taxon>
        <taxon>Alphaproteobacteria</taxon>
        <taxon>Rhodobacterales</taxon>
        <taxon>Paracoccaceae</taxon>
        <taxon>Albidovulum</taxon>
    </lineage>
</organism>
<keyword evidence="4 5" id="KW-0472">Membrane</keyword>
<evidence type="ECO:0000256" key="5">
    <source>
        <dbReference type="SAM" id="Phobius"/>
    </source>
</evidence>
<evidence type="ECO:0000313" key="6">
    <source>
        <dbReference type="EMBL" id="PPB81243.1"/>
    </source>
</evidence>
<feature type="transmembrane region" description="Helical" evidence="5">
    <location>
        <begin position="51"/>
        <end position="69"/>
    </location>
</feature>
<accession>A0A2S5JIE3</accession>
<evidence type="ECO:0000256" key="3">
    <source>
        <dbReference type="ARBA" id="ARBA00022989"/>
    </source>
</evidence>
<feature type="transmembrane region" description="Helical" evidence="5">
    <location>
        <begin position="258"/>
        <end position="275"/>
    </location>
</feature>
<proteinExistence type="predicted"/>
<feature type="transmembrane region" description="Helical" evidence="5">
    <location>
        <begin position="281"/>
        <end position="304"/>
    </location>
</feature>
<evidence type="ECO:0000313" key="7">
    <source>
        <dbReference type="Proteomes" id="UP000239736"/>
    </source>
</evidence>
<dbReference type="CDD" id="cd09322">
    <property type="entry name" value="TDT_TehA_like"/>
    <property type="match status" value="1"/>
</dbReference>
<keyword evidence="3 5" id="KW-1133">Transmembrane helix</keyword>
<dbReference type="GO" id="GO:0005886">
    <property type="term" value="C:plasma membrane"/>
    <property type="evidence" value="ECO:0007669"/>
    <property type="project" value="TreeGrafter"/>
</dbReference>
<keyword evidence="2 5" id="KW-0812">Transmembrane</keyword>
<evidence type="ECO:0000256" key="1">
    <source>
        <dbReference type="ARBA" id="ARBA00004141"/>
    </source>
</evidence>
<dbReference type="GO" id="GO:0046583">
    <property type="term" value="F:monoatomic cation efflux transmembrane transporter activity"/>
    <property type="evidence" value="ECO:0007669"/>
    <property type="project" value="TreeGrafter"/>
</dbReference>
<evidence type="ECO:0000256" key="4">
    <source>
        <dbReference type="ARBA" id="ARBA00023136"/>
    </source>
</evidence>
<dbReference type="InterPro" id="IPR004695">
    <property type="entry name" value="SLAC1/Mae1/Ssu1/TehA"/>
</dbReference>
<feature type="transmembrane region" description="Helical" evidence="5">
    <location>
        <begin position="148"/>
        <end position="166"/>
    </location>
</feature>
<feature type="transmembrane region" description="Helical" evidence="5">
    <location>
        <begin position="228"/>
        <end position="246"/>
    </location>
</feature>
<evidence type="ECO:0000256" key="2">
    <source>
        <dbReference type="ARBA" id="ARBA00022692"/>
    </source>
</evidence>
<feature type="transmembrane region" description="Helical" evidence="5">
    <location>
        <begin position="89"/>
        <end position="109"/>
    </location>
</feature>
<sequence length="321" mass="33923">MRAPNLAVPGAGRWRRTPPAIFPPIMGLFGLGLCWRRAAEAGMLPGAVGEMILGGVTLLFLFAAFAYLAKLARRTTALVDDLRILPGRAGLAAMVLCVYLLSITLVPYWPVLARSVLFAGLVAHLGLVAVLIHVFVTGPAEQRRVSPVWHLSFVGFIIGGLAAVLLGMEFLALFILAATAIMATTIWAVSLDQFVREGVPAPLRPLLAIHLSPAALLGMVAARLGLVSLAQIFAVLAALLLGAMVLRLRWLTQAGFSPMWGAFTFPLAATGSLWLGLGGVWLWPGMVVLAAATAVIPAIAWGVLRMWANGQLATRTNAATA</sequence>
<dbReference type="InterPro" id="IPR038665">
    <property type="entry name" value="Voltage-dep_anion_channel_sf"/>
</dbReference>
<dbReference type="AlphaFoldDB" id="A0A2S5JIE3"/>